<dbReference type="EMBL" id="KV442069">
    <property type="protein sequence ID" value="OAQ26241.1"/>
    <property type="molecule type" value="Genomic_DNA"/>
</dbReference>
<dbReference type="InterPro" id="IPR032675">
    <property type="entry name" value="LRR_dom_sf"/>
</dbReference>
<keyword evidence="3" id="KW-1185">Reference proteome</keyword>
<feature type="compositionally biased region" description="Polar residues" evidence="1">
    <location>
        <begin position="211"/>
        <end position="226"/>
    </location>
</feature>
<feature type="compositionally biased region" description="Low complexity" evidence="1">
    <location>
        <begin position="278"/>
        <end position="287"/>
    </location>
</feature>
<dbReference type="OrthoDB" id="436852at2759"/>
<dbReference type="AlphaFoldDB" id="A0A197JP32"/>
<feature type="compositionally biased region" description="Low complexity" evidence="1">
    <location>
        <begin position="238"/>
        <end position="269"/>
    </location>
</feature>
<feature type="compositionally biased region" description="Basic and acidic residues" evidence="1">
    <location>
        <begin position="51"/>
        <end position="61"/>
    </location>
</feature>
<dbReference type="Gene3D" id="3.80.10.10">
    <property type="entry name" value="Ribonuclease Inhibitor"/>
    <property type="match status" value="1"/>
</dbReference>
<evidence type="ECO:0000256" key="1">
    <source>
        <dbReference type="SAM" id="MobiDB-lite"/>
    </source>
</evidence>
<feature type="compositionally biased region" description="Low complexity" evidence="1">
    <location>
        <begin position="177"/>
        <end position="190"/>
    </location>
</feature>
<protein>
    <recommendedName>
        <fullName evidence="4">F-box domain-containing protein</fullName>
    </recommendedName>
</protein>
<gene>
    <name evidence="2" type="ORF">K457DRAFT_22381</name>
</gene>
<feature type="region of interest" description="Disordered" evidence="1">
    <location>
        <begin position="575"/>
        <end position="604"/>
    </location>
</feature>
<sequence>MTTTTKKTSRRQCVCGSAEDSGFMRDCNELGGGASFDNHYINICICTVKSQDKERKGRGDSDCEDDDDGRANGYKKDDKGNGREIDIRTQSYSNDGGTKGYDKEGEVNSRGVNNRAKQYEDAGGGNSYAEPKPTTMPAERRSRSTGRPMAGTPSPDLKATTTTEEPNATKRKIKPKPSASPTEPEATTTKAESRMKARTAKPKVTARTAKPKSSVSSTERVATTRTAEPKAKTRKVKATASTPRPTATAVTTKAKTKATTTTAKATSPSNNGKRGHLPTSSSTTDSPSAKRRKTKAAGAPDTPGTGSAMVEQSLLSRRPAFVFAIQTSRLLELSDEILIWILIWVHCQKSICRVSSTCKRLWSVAQDPYLWKYITLHHDTVLRRHWDTQLHPRLLSSNIYELNLVGEISSPVLIDTLKLDQFTGLRTLRLEDIQTYTVYRLASRLPWLKVFEARKIKGNSDRWDWSPFSNLTQLEELLLWRNEKPMQTFSLSEDIIIQTPDDVYPGDGINGGFGGFVQLSNSSSHMLDSDDEMVEDEVEDGGDEDGTEDAMDTEGSVTGGLEEGIIAHSNQGLGAEVGAGTGTGSDDSGVSITPVNQNQQQHRQTQQRMMPKLKRLALINIVSPTAHRGTDRFMRRLVSRVSTFVHWNCFNILFPVVRTQFDRLVHLTMVEPCEPAWQEATWQEHAAAFLTMKSLQTITWINPHMQRRFLIPILDVLLLSLDRLRVIHLVSTDDDTQVLQMILTHVLETQWTGQLMVSIQDDLGADPIVRDWCDSAKEAVRVANLDDAMKNQPLAFVVKLFRAEWDEDAGLKRLCLKAWQQTLH</sequence>
<feature type="compositionally biased region" description="Basic and acidic residues" evidence="1">
    <location>
        <begin position="74"/>
        <end position="87"/>
    </location>
</feature>
<accession>A0A197JP32</accession>
<feature type="region of interest" description="Disordered" evidence="1">
    <location>
        <begin position="524"/>
        <end position="556"/>
    </location>
</feature>
<feature type="compositionally biased region" description="Acidic residues" evidence="1">
    <location>
        <begin position="529"/>
        <end position="552"/>
    </location>
</feature>
<dbReference type="Proteomes" id="UP000078512">
    <property type="component" value="Unassembled WGS sequence"/>
</dbReference>
<evidence type="ECO:0000313" key="3">
    <source>
        <dbReference type="Proteomes" id="UP000078512"/>
    </source>
</evidence>
<evidence type="ECO:0008006" key="4">
    <source>
        <dbReference type="Google" id="ProtNLM"/>
    </source>
</evidence>
<proteinExistence type="predicted"/>
<dbReference type="SUPFAM" id="SSF81383">
    <property type="entry name" value="F-box domain"/>
    <property type="match status" value="1"/>
</dbReference>
<organism evidence="2 3">
    <name type="scientific">Linnemannia elongata AG-77</name>
    <dbReference type="NCBI Taxonomy" id="1314771"/>
    <lineage>
        <taxon>Eukaryota</taxon>
        <taxon>Fungi</taxon>
        <taxon>Fungi incertae sedis</taxon>
        <taxon>Mucoromycota</taxon>
        <taxon>Mortierellomycotina</taxon>
        <taxon>Mortierellomycetes</taxon>
        <taxon>Mortierellales</taxon>
        <taxon>Mortierellaceae</taxon>
        <taxon>Linnemannia</taxon>
    </lineage>
</organism>
<evidence type="ECO:0000313" key="2">
    <source>
        <dbReference type="EMBL" id="OAQ26241.1"/>
    </source>
</evidence>
<name>A0A197JP32_9FUNG</name>
<dbReference type="STRING" id="1314771.A0A197JP32"/>
<feature type="compositionally biased region" description="Low complexity" evidence="1">
    <location>
        <begin position="584"/>
        <end position="604"/>
    </location>
</feature>
<feature type="region of interest" description="Disordered" evidence="1">
    <location>
        <begin position="51"/>
        <end position="308"/>
    </location>
</feature>
<reference evidence="2 3" key="1">
    <citation type="submission" date="2016-05" db="EMBL/GenBank/DDBJ databases">
        <title>Genome sequencing reveals origins of a unique bacterial endosymbiosis in the earliest lineages of terrestrial Fungi.</title>
        <authorList>
            <consortium name="DOE Joint Genome Institute"/>
            <person name="Uehling J."/>
            <person name="Gryganskyi A."/>
            <person name="Hameed K."/>
            <person name="Tschaplinski T."/>
            <person name="Misztal P."/>
            <person name="Wu S."/>
            <person name="Desiro A."/>
            <person name="Vande Pol N."/>
            <person name="Du Z.-Y."/>
            <person name="Zienkiewicz A."/>
            <person name="Zienkiewicz K."/>
            <person name="Morin E."/>
            <person name="Tisserant E."/>
            <person name="Splivallo R."/>
            <person name="Hainaut M."/>
            <person name="Henrissat B."/>
            <person name="Ohm R."/>
            <person name="Kuo A."/>
            <person name="Yan J."/>
            <person name="Lipzen A."/>
            <person name="Nolan M."/>
            <person name="Labutti K."/>
            <person name="Barry K."/>
            <person name="Goldstein A."/>
            <person name="Labbe J."/>
            <person name="Schadt C."/>
            <person name="Tuskan G."/>
            <person name="Grigoriev I."/>
            <person name="Martin F."/>
            <person name="Vilgalys R."/>
            <person name="Bonito G."/>
        </authorList>
    </citation>
    <scope>NUCLEOTIDE SEQUENCE [LARGE SCALE GENOMIC DNA]</scope>
    <source>
        <strain evidence="2 3">AG-77</strain>
    </source>
</reference>
<dbReference type="InterPro" id="IPR036047">
    <property type="entry name" value="F-box-like_dom_sf"/>
</dbReference>